<dbReference type="RefSeq" id="XP_044720640.1">
    <property type="nucleotide sequence ID" value="XM_044864108.1"/>
</dbReference>
<evidence type="ECO:0000259" key="2">
    <source>
        <dbReference type="PROSITE" id="PS51762"/>
    </source>
</evidence>
<proteinExistence type="predicted"/>
<feature type="domain" description="GH16" evidence="2">
    <location>
        <begin position="30"/>
        <end position="239"/>
    </location>
</feature>
<name>A0A9P8MY62_9HYPO</name>
<dbReference type="InterPro" id="IPR000757">
    <property type="entry name" value="Beta-glucanase-like"/>
</dbReference>
<evidence type="ECO:0000313" key="4">
    <source>
        <dbReference type="Proteomes" id="UP000824596"/>
    </source>
</evidence>
<dbReference type="GO" id="GO:0016757">
    <property type="term" value="F:glycosyltransferase activity"/>
    <property type="evidence" value="ECO:0007669"/>
    <property type="project" value="TreeGrafter"/>
</dbReference>
<keyword evidence="3" id="KW-0378">Hydrolase</keyword>
<keyword evidence="1" id="KW-0732">Signal</keyword>
<sequence length="387" mass="40370">MRPRFLRSALGSALAAALLLLPDAASSRCDPLSAQCPPVKALGGTCNVDFRKGAAADSFNASGTPSYGGDGVSFSVARGGDAPQLNSKFYIMFGYVELTAKAAPGAGIVSSLVLMSDDRDEIDIEWLGSSPDEMQSNYFGKGRTTNYNRGMFHAVRATQDRWITYAINWSADGIDWLADGVKLRSLSQADADADQYPQTPMRIQFGAWAAGDPAHNEPGTVDWAHGPTDYSRGPFAMHVQSLRVVDYSTGKRYRYLDQSGSWEKIEAIDGAVNGNKDSAVVVPGGAPVGAAPPSRSGGAGAVPPGGIARDGSPAARTQTGYPWVPGASPTGGTIPSGWHMTSDGKIVRDSSSGSPAAVRASLPLLLVAALLTPLACRAVLALPGALR</sequence>
<gene>
    <name evidence="3" type="ORF">HRG_05637</name>
</gene>
<protein>
    <submittedName>
        <fullName evidence="3">Glycosyl hydrolases family 16 domain-containing protein</fullName>
    </submittedName>
</protein>
<feature type="chain" id="PRO_5040451562" evidence="1">
    <location>
        <begin position="27"/>
        <end position="387"/>
    </location>
</feature>
<dbReference type="GeneID" id="68354766"/>
<dbReference type="GO" id="GO:0005975">
    <property type="term" value="P:carbohydrate metabolic process"/>
    <property type="evidence" value="ECO:0007669"/>
    <property type="project" value="InterPro"/>
</dbReference>
<dbReference type="PANTHER" id="PTHR10963">
    <property type="entry name" value="GLYCOSYL HYDROLASE-RELATED"/>
    <property type="match status" value="1"/>
</dbReference>
<organism evidence="3 4">
    <name type="scientific">Hirsutella rhossiliensis</name>
    <dbReference type="NCBI Taxonomy" id="111463"/>
    <lineage>
        <taxon>Eukaryota</taxon>
        <taxon>Fungi</taxon>
        <taxon>Dikarya</taxon>
        <taxon>Ascomycota</taxon>
        <taxon>Pezizomycotina</taxon>
        <taxon>Sordariomycetes</taxon>
        <taxon>Hypocreomycetidae</taxon>
        <taxon>Hypocreales</taxon>
        <taxon>Ophiocordycipitaceae</taxon>
        <taxon>Hirsutella</taxon>
    </lineage>
</organism>
<dbReference type="GO" id="GO:0009277">
    <property type="term" value="C:fungal-type cell wall"/>
    <property type="evidence" value="ECO:0007669"/>
    <property type="project" value="TreeGrafter"/>
</dbReference>
<dbReference type="OrthoDB" id="4781at2759"/>
<dbReference type="PROSITE" id="PS51762">
    <property type="entry name" value="GH16_2"/>
    <property type="match status" value="1"/>
</dbReference>
<reference evidence="3" key="1">
    <citation type="submission" date="2021-09" db="EMBL/GenBank/DDBJ databases">
        <title>A high-quality genome of the endoparasitic fungus Hirsutella rhossiliensis with a comparison of Hirsutella genomes reveals transposable elements contributing to genome size variation.</title>
        <authorList>
            <person name="Lin R."/>
            <person name="Jiao Y."/>
            <person name="Sun X."/>
            <person name="Ling J."/>
            <person name="Xie B."/>
            <person name="Cheng X."/>
        </authorList>
    </citation>
    <scope>NUCLEOTIDE SEQUENCE</scope>
    <source>
        <strain evidence="3">HR02</strain>
    </source>
</reference>
<dbReference type="EMBL" id="JAIZPD010000005">
    <property type="protein sequence ID" value="KAH0963127.1"/>
    <property type="molecule type" value="Genomic_DNA"/>
</dbReference>
<dbReference type="SUPFAM" id="SSF49899">
    <property type="entry name" value="Concanavalin A-like lectins/glucanases"/>
    <property type="match status" value="1"/>
</dbReference>
<dbReference type="Pfam" id="PF00722">
    <property type="entry name" value="Glyco_hydro_16"/>
    <property type="match status" value="1"/>
</dbReference>
<feature type="signal peptide" evidence="1">
    <location>
        <begin position="1"/>
        <end position="26"/>
    </location>
</feature>
<accession>A0A9P8MY62</accession>
<dbReference type="AlphaFoldDB" id="A0A9P8MY62"/>
<dbReference type="CDD" id="cd02183">
    <property type="entry name" value="GH16_fungal_CRH1_transglycosylase"/>
    <property type="match status" value="1"/>
</dbReference>
<keyword evidence="4" id="KW-1185">Reference proteome</keyword>
<evidence type="ECO:0000256" key="1">
    <source>
        <dbReference type="SAM" id="SignalP"/>
    </source>
</evidence>
<dbReference type="InterPro" id="IPR050546">
    <property type="entry name" value="Glycosyl_Hydrlase_16"/>
</dbReference>
<dbReference type="Proteomes" id="UP000824596">
    <property type="component" value="Unassembled WGS sequence"/>
</dbReference>
<dbReference type="PANTHER" id="PTHR10963:SF68">
    <property type="entry name" value="GLYCOSIDASE CRH1-RELATED"/>
    <property type="match status" value="1"/>
</dbReference>
<evidence type="ECO:0000313" key="3">
    <source>
        <dbReference type="EMBL" id="KAH0963127.1"/>
    </source>
</evidence>
<dbReference type="GO" id="GO:0004553">
    <property type="term" value="F:hydrolase activity, hydrolyzing O-glycosyl compounds"/>
    <property type="evidence" value="ECO:0007669"/>
    <property type="project" value="InterPro"/>
</dbReference>
<dbReference type="Gene3D" id="2.60.120.200">
    <property type="match status" value="1"/>
</dbReference>
<dbReference type="GO" id="GO:0031505">
    <property type="term" value="P:fungal-type cell wall organization"/>
    <property type="evidence" value="ECO:0007669"/>
    <property type="project" value="TreeGrafter"/>
</dbReference>
<dbReference type="InterPro" id="IPR013320">
    <property type="entry name" value="ConA-like_dom_sf"/>
</dbReference>
<comment type="caution">
    <text evidence="3">The sequence shown here is derived from an EMBL/GenBank/DDBJ whole genome shotgun (WGS) entry which is preliminary data.</text>
</comment>